<dbReference type="PANTHER" id="PTHR11102">
    <property type="entry name" value="SEL-1-LIKE PROTEIN"/>
    <property type="match status" value="1"/>
</dbReference>
<evidence type="ECO:0000313" key="4">
    <source>
        <dbReference type="EMBL" id="KXS19570.1"/>
    </source>
</evidence>
<dbReference type="InterPro" id="IPR011990">
    <property type="entry name" value="TPR-like_helical_dom_sf"/>
</dbReference>
<evidence type="ECO:0000256" key="1">
    <source>
        <dbReference type="ARBA" id="ARBA00038101"/>
    </source>
</evidence>
<dbReference type="InterPro" id="IPR050767">
    <property type="entry name" value="Sel1_AlgK"/>
</dbReference>
<feature type="compositionally biased region" description="Gly residues" evidence="2">
    <location>
        <begin position="497"/>
        <end position="506"/>
    </location>
</feature>
<evidence type="ECO:0000256" key="2">
    <source>
        <dbReference type="SAM" id="MobiDB-lite"/>
    </source>
</evidence>
<gene>
    <name evidence="4" type="ORF">M427DRAFT_120497</name>
</gene>
<feature type="domain" description="Protein kinase" evidence="3">
    <location>
        <begin position="1"/>
        <end position="151"/>
    </location>
</feature>
<comment type="similarity">
    <text evidence="1">Belongs to the sel-1 family.</text>
</comment>
<name>A0A139AS58_GONPJ</name>
<protein>
    <submittedName>
        <fullName evidence="4">HCP-like protein</fullName>
    </submittedName>
</protein>
<reference evidence="4 5" key="1">
    <citation type="journal article" date="2015" name="Genome Biol. Evol.">
        <title>Phylogenomic analyses indicate that early fungi evolved digesting cell walls of algal ancestors of land plants.</title>
        <authorList>
            <person name="Chang Y."/>
            <person name="Wang S."/>
            <person name="Sekimoto S."/>
            <person name="Aerts A.L."/>
            <person name="Choi C."/>
            <person name="Clum A."/>
            <person name="LaButti K.M."/>
            <person name="Lindquist E.A."/>
            <person name="Yee Ngan C."/>
            <person name="Ohm R.A."/>
            <person name="Salamov A.A."/>
            <person name="Grigoriev I.V."/>
            <person name="Spatafora J.W."/>
            <person name="Berbee M.L."/>
        </authorList>
    </citation>
    <scope>NUCLEOTIDE SEQUENCE [LARGE SCALE GENOMIC DNA]</scope>
    <source>
        <strain evidence="4 5">JEL478</strain>
    </source>
</reference>
<dbReference type="SMART" id="SM00220">
    <property type="entry name" value="S_TKc"/>
    <property type="match status" value="1"/>
</dbReference>
<sequence>MEDLHARDIVHADLKPDNSLVDKRNMAVLTDFGSTMFLAATPFNTDTSDRIEIARYMSAERLYGQGIGKEDDVYAFAIIIYSLWCKKEPFGELHTNEFYAILEDVCGPSNLRPEVPVEVELPEDLESLMKRFWAPVAQDRPTCTEIVQALLDITQPRESNHSDTEQTVFVDNMPGDAGALFALAEGFRHGIDGHEHSLDSASHVYLRAAEFGHGRAQHELSFFYRNGLGVLPKDFEAAFRWCHQAASQGFVESEFDLGECFYWGQGTVVDKETSVSWWQKAAERGHVKAQFNLVACYNTAQLGAFDQELAAFWFRKAAEQGDPAGQFRMGIFYERGIGGVEQNDTTAFEWYSKSAVQGYLPAYVNLGSCYQHGRGVEQDIARAVQLYEEAAMLGDSDAQVGLGMCYSNGDGVEEDLTKSFEWYLNVAEQGNELAKMQVSRRYQNGLRVEKDPELARKWFDPEPTEEDKKFMAFLESMKEGGQGEDGEEGKNEENGAEEGGQGARTF</sequence>
<dbReference type="InterPro" id="IPR006597">
    <property type="entry name" value="Sel1-like"/>
</dbReference>
<dbReference type="InterPro" id="IPR011009">
    <property type="entry name" value="Kinase-like_dom_sf"/>
</dbReference>
<dbReference type="SUPFAM" id="SSF81901">
    <property type="entry name" value="HCP-like"/>
    <property type="match status" value="2"/>
</dbReference>
<dbReference type="PROSITE" id="PS50011">
    <property type="entry name" value="PROTEIN_KINASE_DOM"/>
    <property type="match status" value="1"/>
</dbReference>
<dbReference type="InterPro" id="IPR000719">
    <property type="entry name" value="Prot_kinase_dom"/>
</dbReference>
<dbReference type="STRING" id="1344416.A0A139AS58"/>
<dbReference type="AlphaFoldDB" id="A0A139AS58"/>
<dbReference type="GO" id="GO:0004672">
    <property type="term" value="F:protein kinase activity"/>
    <property type="evidence" value="ECO:0007669"/>
    <property type="project" value="InterPro"/>
</dbReference>
<dbReference type="Gene3D" id="1.10.510.10">
    <property type="entry name" value="Transferase(Phosphotransferase) domain 1"/>
    <property type="match status" value="1"/>
</dbReference>
<dbReference type="GO" id="GO:0005524">
    <property type="term" value="F:ATP binding"/>
    <property type="evidence" value="ECO:0007669"/>
    <property type="project" value="InterPro"/>
</dbReference>
<dbReference type="Pfam" id="PF00069">
    <property type="entry name" value="Pkinase"/>
    <property type="match status" value="1"/>
</dbReference>
<dbReference type="EMBL" id="KQ965738">
    <property type="protein sequence ID" value="KXS19570.1"/>
    <property type="molecule type" value="Genomic_DNA"/>
</dbReference>
<dbReference type="SMART" id="SM00671">
    <property type="entry name" value="SEL1"/>
    <property type="match status" value="7"/>
</dbReference>
<feature type="region of interest" description="Disordered" evidence="2">
    <location>
        <begin position="475"/>
        <end position="506"/>
    </location>
</feature>
<proteinExistence type="inferred from homology"/>
<dbReference type="Proteomes" id="UP000070544">
    <property type="component" value="Unassembled WGS sequence"/>
</dbReference>
<dbReference type="PANTHER" id="PTHR11102:SF160">
    <property type="entry name" value="ERAD-ASSOCIATED E3 UBIQUITIN-PROTEIN LIGASE COMPONENT HRD3"/>
    <property type="match status" value="1"/>
</dbReference>
<evidence type="ECO:0000259" key="3">
    <source>
        <dbReference type="PROSITE" id="PS50011"/>
    </source>
</evidence>
<accession>A0A139AS58</accession>
<dbReference type="Pfam" id="PF08238">
    <property type="entry name" value="Sel1"/>
    <property type="match status" value="7"/>
</dbReference>
<dbReference type="OrthoDB" id="2148946at2759"/>
<organism evidence="4 5">
    <name type="scientific">Gonapodya prolifera (strain JEL478)</name>
    <name type="common">Monoblepharis prolifera</name>
    <dbReference type="NCBI Taxonomy" id="1344416"/>
    <lineage>
        <taxon>Eukaryota</taxon>
        <taxon>Fungi</taxon>
        <taxon>Fungi incertae sedis</taxon>
        <taxon>Chytridiomycota</taxon>
        <taxon>Chytridiomycota incertae sedis</taxon>
        <taxon>Monoblepharidomycetes</taxon>
        <taxon>Monoblepharidales</taxon>
        <taxon>Gonapodyaceae</taxon>
        <taxon>Gonapodya</taxon>
    </lineage>
</organism>
<evidence type="ECO:0000313" key="5">
    <source>
        <dbReference type="Proteomes" id="UP000070544"/>
    </source>
</evidence>
<dbReference type="Gene3D" id="1.25.40.10">
    <property type="entry name" value="Tetratricopeptide repeat domain"/>
    <property type="match status" value="1"/>
</dbReference>
<keyword evidence="5" id="KW-1185">Reference proteome</keyword>
<dbReference type="SUPFAM" id="SSF56112">
    <property type="entry name" value="Protein kinase-like (PK-like)"/>
    <property type="match status" value="1"/>
</dbReference>